<dbReference type="Gene3D" id="3.90.1200.10">
    <property type="match status" value="1"/>
</dbReference>
<feature type="region of interest" description="Disordered" evidence="7">
    <location>
        <begin position="669"/>
        <end position="701"/>
    </location>
</feature>
<dbReference type="PANTHER" id="PTHR31632:SF2">
    <property type="entry name" value="PLASMA MEMBRANE IRON PERMEASE"/>
    <property type="match status" value="1"/>
</dbReference>
<feature type="transmembrane region" description="Helical" evidence="8">
    <location>
        <begin position="517"/>
        <end position="536"/>
    </location>
</feature>
<feature type="transmembrane region" description="Helical" evidence="8">
    <location>
        <begin position="543"/>
        <end position="563"/>
    </location>
</feature>
<feature type="region of interest" description="Disordered" evidence="7">
    <location>
        <begin position="350"/>
        <end position="377"/>
    </location>
</feature>
<feature type="domain" description="Aminoglycoside phosphotransferase" evidence="9">
    <location>
        <begin position="110"/>
        <end position="289"/>
    </location>
</feature>
<dbReference type="EMBL" id="JAACJO010000017">
    <property type="protein sequence ID" value="KAF5349182.1"/>
    <property type="molecule type" value="Genomic_DNA"/>
</dbReference>
<evidence type="ECO:0000256" key="4">
    <source>
        <dbReference type="ARBA" id="ARBA00022692"/>
    </source>
</evidence>
<evidence type="ECO:0000259" key="9">
    <source>
        <dbReference type="Pfam" id="PF01636"/>
    </source>
</evidence>
<feature type="transmembrane region" description="Helical" evidence="8">
    <location>
        <begin position="394"/>
        <end position="420"/>
    </location>
</feature>
<evidence type="ECO:0000256" key="3">
    <source>
        <dbReference type="ARBA" id="ARBA00022496"/>
    </source>
</evidence>
<evidence type="ECO:0000256" key="7">
    <source>
        <dbReference type="SAM" id="MobiDB-lite"/>
    </source>
</evidence>
<feature type="transmembrane region" description="Helical" evidence="8">
    <location>
        <begin position="635"/>
        <end position="654"/>
    </location>
</feature>
<sequence length="701" mass="78054">MISLQSAVGYSFLSQFKLPHGVVSFDQRGKASLPIAWVPKPQSSWMNWLSGLVINVLLKVGTYYRRRNNISEERFRSPFFSRLLIHELPFGLIIKYTPRPVGEAIATMTAHAMGLPSPRVLCYTDLGTIKGGWILMTKIPGETLWDSHQLYSDEELTDIMNEVGTWLHRIRGFTSPYGSAVCGPDGGRIYTRAVPKETWRRRESPEDFYDDMLICTWNMKDRFEDEYAEACKLKDKSYRVVFGHGDLHFSNIMVQDGRLTGIIDWGSAGWFPEYWDFVHPMSTWCEEWGWAVDFLMAKNLFSVPIFFIVFRETLEAAIIVSVLLGLVEQLIYKEGKHPALPATIATSTEAGVTEGSSDTDSKNGSNAGRSRSASTGLVEDDTIQRRRLLRRMRIQIFVGAAIGLLIALAIGAAFIAVWFTKASDLWSRSEELWEGIFNLIASLMIFIMGISVLKMDRAKVKWRIKLTKAFDGGKIDKEATTGKWVLLVLPLVTVMREGLEAVVFVGGVSLGQPATSIPIAAIVGIICGLVCGFLIYQFASRTALTVFLVVMTNFLLLIGAGLFSKAVGNFEMHAFSTLLGSDADDAGGTGPGSYDVRGNVWHLDCCASESTGNDQGWTIFTAIFGWSNNGSLGTILSYVFYWIAVIAALIYLKFSEGRTSLFGRHSAAARKRQERRAEKAAEHSREEKSDEVGINELSRRT</sequence>
<evidence type="ECO:0000313" key="11">
    <source>
        <dbReference type="Proteomes" id="UP000559027"/>
    </source>
</evidence>
<keyword evidence="3" id="KW-0408">Iron</keyword>
<proteinExistence type="inferred from homology"/>
<feature type="transmembrane region" description="Helical" evidence="8">
    <location>
        <begin position="484"/>
        <end position="505"/>
    </location>
</feature>
<name>A0A8H5FUG9_9AGAR</name>
<feature type="compositionally biased region" description="Basic and acidic residues" evidence="7">
    <location>
        <begin position="675"/>
        <end position="701"/>
    </location>
</feature>
<keyword evidence="3" id="KW-0813">Transport</keyword>
<comment type="subcellular location">
    <subcellularLocation>
        <location evidence="1">Membrane</location>
        <topology evidence="1">Multi-pass membrane protein</topology>
    </subcellularLocation>
</comment>
<dbReference type="InterPro" id="IPR004923">
    <property type="entry name" value="FTR1/Fip1/EfeU"/>
</dbReference>
<dbReference type="InterPro" id="IPR011009">
    <property type="entry name" value="Kinase-like_dom_sf"/>
</dbReference>
<keyword evidence="3" id="KW-0410">Iron transport</keyword>
<keyword evidence="6 8" id="KW-0472">Membrane</keyword>
<gene>
    <name evidence="10" type="ORF">D9756_009338</name>
</gene>
<evidence type="ECO:0000256" key="6">
    <source>
        <dbReference type="ARBA" id="ARBA00023136"/>
    </source>
</evidence>
<evidence type="ECO:0000256" key="2">
    <source>
        <dbReference type="ARBA" id="ARBA00008333"/>
    </source>
</evidence>
<dbReference type="AlphaFoldDB" id="A0A8H5FUG9"/>
<dbReference type="GO" id="GO:0015093">
    <property type="term" value="F:ferrous iron transmembrane transporter activity"/>
    <property type="evidence" value="ECO:0007669"/>
    <property type="project" value="TreeGrafter"/>
</dbReference>
<evidence type="ECO:0000313" key="10">
    <source>
        <dbReference type="EMBL" id="KAF5349182.1"/>
    </source>
</evidence>
<feature type="compositionally biased region" description="Polar residues" evidence="7">
    <location>
        <begin position="350"/>
        <end position="375"/>
    </location>
</feature>
<dbReference type="InterPro" id="IPR002575">
    <property type="entry name" value="Aminoglycoside_PTrfase"/>
</dbReference>
<keyword evidence="5 8" id="KW-1133">Transmembrane helix</keyword>
<dbReference type="SUPFAM" id="SSF56112">
    <property type="entry name" value="Protein kinase-like (PK-like)"/>
    <property type="match status" value="1"/>
</dbReference>
<keyword evidence="3" id="KW-0406">Ion transport</keyword>
<dbReference type="CDD" id="cd05120">
    <property type="entry name" value="APH_ChoK_like"/>
    <property type="match status" value="1"/>
</dbReference>
<evidence type="ECO:0000256" key="5">
    <source>
        <dbReference type="ARBA" id="ARBA00022989"/>
    </source>
</evidence>
<feature type="transmembrane region" description="Helical" evidence="8">
    <location>
        <begin position="432"/>
        <end position="453"/>
    </location>
</feature>
<keyword evidence="4 8" id="KW-0812">Transmembrane</keyword>
<comment type="similarity">
    <text evidence="2">Belongs to the oxidase-dependent Fe transporter (OFeT) (TC 9.A.10.1) family.</text>
</comment>
<protein>
    <recommendedName>
        <fullName evidence="9">Aminoglycoside phosphotransferase domain-containing protein</fullName>
    </recommendedName>
</protein>
<keyword evidence="11" id="KW-1185">Reference proteome</keyword>
<organism evidence="10 11">
    <name type="scientific">Leucocoprinus leucothites</name>
    <dbReference type="NCBI Taxonomy" id="201217"/>
    <lineage>
        <taxon>Eukaryota</taxon>
        <taxon>Fungi</taxon>
        <taxon>Dikarya</taxon>
        <taxon>Basidiomycota</taxon>
        <taxon>Agaricomycotina</taxon>
        <taxon>Agaricomycetes</taxon>
        <taxon>Agaricomycetidae</taxon>
        <taxon>Agaricales</taxon>
        <taxon>Agaricineae</taxon>
        <taxon>Agaricaceae</taxon>
        <taxon>Leucocoprinus</taxon>
    </lineage>
</organism>
<evidence type="ECO:0000256" key="8">
    <source>
        <dbReference type="SAM" id="Phobius"/>
    </source>
</evidence>
<reference evidence="10 11" key="1">
    <citation type="journal article" date="2020" name="ISME J.">
        <title>Uncovering the hidden diversity of litter-decomposition mechanisms in mushroom-forming fungi.</title>
        <authorList>
            <person name="Floudas D."/>
            <person name="Bentzer J."/>
            <person name="Ahren D."/>
            <person name="Johansson T."/>
            <person name="Persson P."/>
            <person name="Tunlid A."/>
        </authorList>
    </citation>
    <scope>NUCLEOTIDE SEQUENCE [LARGE SCALE GENOMIC DNA]</scope>
    <source>
        <strain evidence="10 11">CBS 146.42</strain>
    </source>
</reference>
<dbReference type="OrthoDB" id="2906425at2759"/>
<accession>A0A8H5FUG9</accession>
<dbReference type="Proteomes" id="UP000559027">
    <property type="component" value="Unassembled WGS sequence"/>
</dbReference>
<evidence type="ECO:0000256" key="1">
    <source>
        <dbReference type="ARBA" id="ARBA00004141"/>
    </source>
</evidence>
<comment type="caution">
    <text evidence="10">The sequence shown here is derived from an EMBL/GenBank/DDBJ whole genome shotgun (WGS) entry which is preliminary data.</text>
</comment>
<dbReference type="PANTHER" id="PTHR31632">
    <property type="entry name" value="IRON TRANSPORTER FTH1"/>
    <property type="match status" value="1"/>
</dbReference>
<dbReference type="GO" id="GO:0033573">
    <property type="term" value="C:high-affinity iron permease complex"/>
    <property type="evidence" value="ECO:0007669"/>
    <property type="project" value="InterPro"/>
</dbReference>
<dbReference type="Pfam" id="PF03239">
    <property type="entry name" value="FTR1"/>
    <property type="match status" value="1"/>
</dbReference>
<dbReference type="Pfam" id="PF01636">
    <property type="entry name" value="APH"/>
    <property type="match status" value="1"/>
</dbReference>